<dbReference type="Pfam" id="PF07494">
    <property type="entry name" value="Reg_prop"/>
    <property type="match status" value="2"/>
</dbReference>
<dbReference type="PANTHER" id="PTHR43547">
    <property type="entry name" value="TWO-COMPONENT HISTIDINE KINASE"/>
    <property type="match status" value="1"/>
</dbReference>
<organism evidence="3 4">
    <name type="scientific">Bacteroides ovatus</name>
    <dbReference type="NCBI Taxonomy" id="28116"/>
    <lineage>
        <taxon>Bacteria</taxon>
        <taxon>Pseudomonadati</taxon>
        <taxon>Bacteroidota</taxon>
        <taxon>Bacteroidia</taxon>
        <taxon>Bacteroidales</taxon>
        <taxon>Bacteroidaceae</taxon>
        <taxon>Bacteroides</taxon>
    </lineage>
</organism>
<dbReference type="Gene3D" id="2.60.40.10">
    <property type="entry name" value="Immunoglobulins"/>
    <property type="match status" value="1"/>
</dbReference>
<dbReference type="Gene3D" id="2.130.10.10">
    <property type="entry name" value="YVTN repeat-like/Quinoprotein amine dehydrogenase"/>
    <property type="match status" value="1"/>
</dbReference>
<accession>A0A642C2E7</accession>
<dbReference type="GO" id="GO:0000155">
    <property type="term" value="F:phosphorelay sensor kinase activity"/>
    <property type="evidence" value="ECO:0007669"/>
    <property type="project" value="TreeGrafter"/>
</dbReference>
<evidence type="ECO:0000259" key="2">
    <source>
        <dbReference type="Pfam" id="PF07495"/>
    </source>
</evidence>
<keyword evidence="1" id="KW-0597">Phosphoprotein</keyword>
<feature type="domain" description="Two component regulator three Y" evidence="2">
    <location>
        <begin position="261"/>
        <end position="313"/>
    </location>
</feature>
<gene>
    <name evidence="3" type="ORF">F3B98_34230</name>
</gene>
<dbReference type="SUPFAM" id="SSF63829">
    <property type="entry name" value="Calcium-dependent phosphotriesterase"/>
    <property type="match status" value="1"/>
</dbReference>
<proteinExistence type="predicted"/>
<feature type="non-terminal residue" evidence="3">
    <location>
        <position position="334"/>
    </location>
</feature>
<evidence type="ECO:0000256" key="1">
    <source>
        <dbReference type="ARBA" id="ARBA00022553"/>
    </source>
</evidence>
<sequence length="334" mass="37677">FTQGDTELFQKGHIFCVKPDNRGNLWIGTSQGLFCYNGQTKQIKNFTSTNSQLPEGNVYEVSFDSTGKGWIATETGMCIYDPASQSLRSNVFPEGFVHKDKVRTIYEDAEHNLYFIREKGSLFTSTLTMNHFRNQSVLSTLPDNSLMSITEDNQGWLWVGCNDGLLRIKEEGEEYDSFTFNDGVPGPTFTNGAAYKDERGLLWFGNTKGLIYVDPKQVDEVRGKVRPIVFTDILANGVSINKSSLKYNQNNLTFCFTDFAYGLPSALLYEYKLEGADSDWKLLTAQSEVSYYGLSSGTYTFCVRIPGNEQSMAIYKVTVQPMIPWWGWVILAIS</sequence>
<name>A0A642C2E7_BACOV</name>
<dbReference type="AlphaFoldDB" id="A0A642C2E7"/>
<protein>
    <submittedName>
        <fullName evidence="3">Transcriptional regulator</fullName>
    </submittedName>
</protein>
<dbReference type="InterPro" id="IPR013783">
    <property type="entry name" value="Ig-like_fold"/>
</dbReference>
<dbReference type="EMBL" id="VWFO01000876">
    <property type="protein sequence ID" value="KAA4642913.1"/>
    <property type="molecule type" value="Genomic_DNA"/>
</dbReference>
<comment type="caution">
    <text evidence="3">The sequence shown here is derived from an EMBL/GenBank/DDBJ whole genome shotgun (WGS) entry which is preliminary data.</text>
</comment>
<dbReference type="PANTHER" id="PTHR43547:SF2">
    <property type="entry name" value="HYBRID SIGNAL TRANSDUCTION HISTIDINE KINASE C"/>
    <property type="match status" value="1"/>
</dbReference>
<dbReference type="InterPro" id="IPR015943">
    <property type="entry name" value="WD40/YVTN_repeat-like_dom_sf"/>
</dbReference>
<evidence type="ECO:0000313" key="4">
    <source>
        <dbReference type="Proteomes" id="UP000435985"/>
    </source>
</evidence>
<dbReference type="Pfam" id="PF07495">
    <property type="entry name" value="Y_Y_Y"/>
    <property type="match status" value="1"/>
</dbReference>
<reference evidence="3 4" key="1">
    <citation type="journal article" date="2019" name="Nat. Med.">
        <title>A library of human gut bacterial isolates paired with longitudinal multiomics data enables mechanistic microbiome research.</title>
        <authorList>
            <person name="Poyet M."/>
            <person name="Groussin M."/>
            <person name="Gibbons S.M."/>
            <person name="Avila-Pacheco J."/>
            <person name="Jiang X."/>
            <person name="Kearney S.M."/>
            <person name="Perrotta A.R."/>
            <person name="Berdy B."/>
            <person name="Zhao S."/>
            <person name="Lieberman T.D."/>
            <person name="Swanson P.K."/>
            <person name="Smith M."/>
            <person name="Roesemann S."/>
            <person name="Alexander J.E."/>
            <person name="Rich S.A."/>
            <person name="Livny J."/>
            <person name="Vlamakis H."/>
            <person name="Clish C."/>
            <person name="Bullock K."/>
            <person name="Deik A."/>
            <person name="Scott J."/>
            <person name="Pierce K.A."/>
            <person name="Xavier R.J."/>
            <person name="Alm E.J."/>
        </authorList>
    </citation>
    <scope>NUCLEOTIDE SEQUENCE [LARGE SCALE GENOMIC DNA]</scope>
    <source>
        <strain evidence="3 4">BIOML-A14</strain>
    </source>
</reference>
<dbReference type="Proteomes" id="UP000435985">
    <property type="component" value="Unassembled WGS sequence"/>
</dbReference>
<dbReference type="InterPro" id="IPR011123">
    <property type="entry name" value="Y_Y_Y"/>
</dbReference>
<feature type="non-terminal residue" evidence="3">
    <location>
        <position position="1"/>
    </location>
</feature>
<evidence type="ECO:0000313" key="3">
    <source>
        <dbReference type="EMBL" id="KAA4642913.1"/>
    </source>
</evidence>
<dbReference type="InterPro" id="IPR011110">
    <property type="entry name" value="Reg_prop"/>
</dbReference>